<name>B0CWE9_LACBS</name>
<dbReference type="GeneID" id="6071542"/>
<evidence type="ECO:0000313" key="2">
    <source>
        <dbReference type="EMBL" id="EDR13499.1"/>
    </source>
</evidence>
<organism evidence="3">
    <name type="scientific">Laccaria bicolor (strain S238N-H82 / ATCC MYA-4686)</name>
    <name type="common">Bicoloured deceiver</name>
    <name type="synonym">Laccaria laccata var. bicolor</name>
    <dbReference type="NCBI Taxonomy" id="486041"/>
    <lineage>
        <taxon>Eukaryota</taxon>
        <taxon>Fungi</taxon>
        <taxon>Dikarya</taxon>
        <taxon>Basidiomycota</taxon>
        <taxon>Agaricomycotina</taxon>
        <taxon>Agaricomycetes</taxon>
        <taxon>Agaricomycetidae</taxon>
        <taxon>Agaricales</taxon>
        <taxon>Agaricineae</taxon>
        <taxon>Hydnangiaceae</taxon>
        <taxon>Laccaria</taxon>
    </lineage>
</organism>
<keyword evidence="1" id="KW-0732">Signal</keyword>
<feature type="signal peptide" evidence="1">
    <location>
        <begin position="1"/>
        <end position="19"/>
    </location>
</feature>
<dbReference type="Proteomes" id="UP000001194">
    <property type="component" value="Unassembled WGS sequence"/>
</dbReference>
<dbReference type="KEGG" id="lbc:LACBIDRAFT_322471"/>
<dbReference type="InParanoid" id="B0CWE9"/>
<reference evidence="2 3" key="1">
    <citation type="journal article" date="2008" name="Nature">
        <title>The genome of Laccaria bicolor provides insights into mycorrhizal symbiosis.</title>
        <authorList>
            <person name="Martin F."/>
            <person name="Aerts A."/>
            <person name="Ahren D."/>
            <person name="Brun A."/>
            <person name="Danchin E.G.J."/>
            <person name="Duchaussoy F."/>
            <person name="Gibon J."/>
            <person name="Kohler A."/>
            <person name="Lindquist E."/>
            <person name="Pereda V."/>
            <person name="Salamov A."/>
            <person name="Shapiro H.J."/>
            <person name="Wuyts J."/>
            <person name="Blaudez D."/>
            <person name="Buee M."/>
            <person name="Brokstein P."/>
            <person name="Canbaeck B."/>
            <person name="Cohen D."/>
            <person name="Courty P.E."/>
            <person name="Coutinho P.M."/>
            <person name="Delaruelle C."/>
            <person name="Detter J.C."/>
            <person name="Deveau A."/>
            <person name="DiFazio S."/>
            <person name="Duplessis S."/>
            <person name="Fraissinet-Tachet L."/>
            <person name="Lucic E."/>
            <person name="Frey-Klett P."/>
            <person name="Fourrey C."/>
            <person name="Feussner I."/>
            <person name="Gay G."/>
            <person name="Grimwood J."/>
            <person name="Hoegger P.J."/>
            <person name="Jain P."/>
            <person name="Kilaru S."/>
            <person name="Labbe J."/>
            <person name="Lin Y.C."/>
            <person name="Legue V."/>
            <person name="Le Tacon F."/>
            <person name="Marmeisse R."/>
            <person name="Melayah D."/>
            <person name="Montanini B."/>
            <person name="Muratet M."/>
            <person name="Nehls U."/>
            <person name="Niculita-Hirzel H."/>
            <person name="Oudot-Le Secq M.P."/>
            <person name="Peter M."/>
            <person name="Quesneville H."/>
            <person name="Rajashekar B."/>
            <person name="Reich M."/>
            <person name="Rouhier N."/>
            <person name="Schmutz J."/>
            <person name="Yin T."/>
            <person name="Chalot M."/>
            <person name="Henrissat B."/>
            <person name="Kuees U."/>
            <person name="Lucas S."/>
            <person name="Van de Peer Y."/>
            <person name="Podila G.K."/>
            <person name="Polle A."/>
            <person name="Pukkila P.J."/>
            <person name="Richardson P.M."/>
            <person name="Rouze P."/>
            <person name="Sanders I.R."/>
            <person name="Stajich J.E."/>
            <person name="Tunlid A."/>
            <person name="Tuskan G."/>
            <person name="Grigoriev I.V."/>
        </authorList>
    </citation>
    <scope>NUCLEOTIDE SEQUENCE [LARGE SCALE GENOMIC DNA]</scope>
    <source>
        <strain evidence="3">S238N-H82 / ATCC MYA-4686</strain>
    </source>
</reference>
<evidence type="ECO:0000256" key="1">
    <source>
        <dbReference type="SAM" id="SignalP"/>
    </source>
</evidence>
<feature type="chain" id="PRO_5002748332" evidence="1">
    <location>
        <begin position="20"/>
        <end position="138"/>
    </location>
</feature>
<sequence>MSPWVLFLLFLTHSKLQLAIAPAPGDGNNKICLMGVKGKQHLSEWWYLLALKDFATIVQISMRAGIKEFCLDSACWPTASAGEESVNSERVGYIPELRDYAHYEAQRSKLLHGAQRSLCMGGIENGWTILASRTGRCW</sequence>
<keyword evidence="3" id="KW-1185">Reference proteome</keyword>
<proteinExistence type="predicted"/>
<dbReference type="AlphaFoldDB" id="B0CWE9"/>
<gene>
    <name evidence="2" type="ORF">LACBIDRAFT_322471</name>
</gene>
<accession>B0CWE9</accession>
<dbReference type="EMBL" id="DS547093">
    <property type="protein sequence ID" value="EDR13499.1"/>
    <property type="molecule type" value="Genomic_DNA"/>
</dbReference>
<dbReference type="HOGENOM" id="CLU_1855598_0_0_1"/>
<protein>
    <submittedName>
        <fullName evidence="2">Predicted protein</fullName>
    </submittedName>
</protein>
<dbReference type="RefSeq" id="XP_001875997.1">
    <property type="nucleotide sequence ID" value="XM_001875962.1"/>
</dbReference>
<evidence type="ECO:0000313" key="3">
    <source>
        <dbReference type="Proteomes" id="UP000001194"/>
    </source>
</evidence>